<evidence type="ECO:0000256" key="4">
    <source>
        <dbReference type="ARBA" id="ARBA00023326"/>
    </source>
</evidence>
<protein>
    <recommendedName>
        <fullName evidence="5">GH10 domain-containing protein</fullName>
    </recommendedName>
</protein>
<sequence length="411" mass="46460">FQTKNTSVEIWMDNVSLKSFDAKQWREQQDRSIDRVRKRRLRVHCTKDGRNIEGAAVKIDQTRSHFPIGGGVTAAILNNKSYEEWFTSRFNAATFTNEMKWYYTQASPGKENFTVADAMIDLMKKYNISVRGHTVLWNKDTVTPYWVKLLPKTEIFAAAVAHMANVMLRYSGDVIAWDVLNEDLHYLFYDGILGPNASSIIFQIAHALDPTTPLFLNEFNTMEFPLDRFAMPHKYVGKVREIRSFPGNERIRLKIGLEGHFWDKPILPYIRPALDILAAVNVSVWFTELDTRPGPDQARDLEAVMREAFSHPAVEGVMVWGAWRPGACNDTCLSEVVKNSTLAFTGCGKMCLVDEGIRNLPPGDTVDGLLREWRTVNATGMTDGDGIYEQSVFMGGYNITCSHPLVAGDGF</sequence>
<reference evidence="6 7" key="1">
    <citation type="journal article" date="2013" name="BMC Genomics">
        <title>The miniature genome of a carnivorous plant Genlisea aurea contains a low number of genes and short non-coding sequences.</title>
        <authorList>
            <person name="Leushkin E.V."/>
            <person name="Sutormin R.A."/>
            <person name="Nabieva E.R."/>
            <person name="Penin A.A."/>
            <person name="Kondrashov A.S."/>
            <person name="Logacheva M.D."/>
        </authorList>
    </citation>
    <scope>NUCLEOTIDE SEQUENCE [LARGE SCALE GENOMIC DNA]</scope>
</reference>
<keyword evidence="4" id="KW-0624">Polysaccharide degradation</keyword>
<evidence type="ECO:0000313" key="6">
    <source>
        <dbReference type="EMBL" id="EPS60186.1"/>
    </source>
</evidence>
<dbReference type="Proteomes" id="UP000015453">
    <property type="component" value="Unassembled WGS sequence"/>
</dbReference>
<evidence type="ECO:0000256" key="1">
    <source>
        <dbReference type="ARBA" id="ARBA00007495"/>
    </source>
</evidence>
<feature type="non-terminal residue" evidence="6">
    <location>
        <position position="411"/>
    </location>
</feature>
<dbReference type="InterPro" id="IPR017853">
    <property type="entry name" value="GH"/>
</dbReference>
<feature type="non-terminal residue" evidence="6">
    <location>
        <position position="1"/>
    </location>
</feature>
<gene>
    <name evidence="6" type="ORF">M569_14617</name>
</gene>
<dbReference type="AlphaFoldDB" id="S8C6Z3"/>
<comment type="similarity">
    <text evidence="1">Belongs to the glycosyl hydrolase 10 (cellulase F) family.</text>
</comment>
<accession>S8C6Z3</accession>
<dbReference type="PANTHER" id="PTHR31490:SF80">
    <property type="entry name" value="ENDO-1,4-BETA-XYLANASE A-LIKE ISOFORM X1"/>
    <property type="match status" value="1"/>
</dbReference>
<keyword evidence="3" id="KW-0119">Carbohydrate metabolism</keyword>
<dbReference type="GO" id="GO:0031176">
    <property type="term" value="F:endo-1,4-beta-xylanase activity"/>
    <property type="evidence" value="ECO:0007669"/>
    <property type="project" value="UniProtKB-ARBA"/>
</dbReference>
<name>S8C6Z3_9LAMI</name>
<dbReference type="SMART" id="SM00633">
    <property type="entry name" value="Glyco_10"/>
    <property type="match status" value="1"/>
</dbReference>
<proteinExistence type="inferred from homology"/>
<dbReference type="PROSITE" id="PS51760">
    <property type="entry name" value="GH10_2"/>
    <property type="match status" value="1"/>
</dbReference>
<dbReference type="GO" id="GO:0000272">
    <property type="term" value="P:polysaccharide catabolic process"/>
    <property type="evidence" value="ECO:0007669"/>
    <property type="project" value="UniProtKB-KW"/>
</dbReference>
<organism evidence="6 7">
    <name type="scientific">Genlisea aurea</name>
    <dbReference type="NCBI Taxonomy" id="192259"/>
    <lineage>
        <taxon>Eukaryota</taxon>
        <taxon>Viridiplantae</taxon>
        <taxon>Streptophyta</taxon>
        <taxon>Embryophyta</taxon>
        <taxon>Tracheophyta</taxon>
        <taxon>Spermatophyta</taxon>
        <taxon>Magnoliopsida</taxon>
        <taxon>eudicotyledons</taxon>
        <taxon>Gunneridae</taxon>
        <taxon>Pentapetalae</taxon>
        <taxon>asterids</taxon>
        <taxon>lamiids</taxon>
        <taxon>Lamiales</taxon>
        <taxon>Lentibulariaceae</taxon>
        <taxon>Genlisea</taxon>
    </lineage>
</organism>
<feature type="domain" description="GH10" evidence="5">
    <location>
        <begin position="53"/>
        <end position="344"/>
    </location>
</feature>
<dbReference type="SUPFAM" id="SSF51445">
    <property type="entry name" value="(Trans)glycosidases"/>
    <property type="match status" value="1"/>
</dbReference>
<dbReference type="Gene3D" id="3.20.20.80">
    <property type="entry name" value="Glycosidases"/>
    <property type="match status" value="1"/>
</dbReference>
<evidence type="ECO:0000256" key="3">
    <source>
        <dbReference type="ARBA" id="ARBA00023277"/>
    </source>
</evidence>
<evidence type="ECO:0000256" key="2">
    <source>
        <dbReference type="ARBA" id="ARBA00022801"/>
    </source>
</evidence>
<evidence type="ECO:0000313" key="7">
    <source>
        <dbReference type="Proteomes" id="UP000015453"/>
    </source>
</evidence>
<keyword evidence="2" id="KW-0378">Hydrolase</keyword>
<dbReference type="InterPro" id="IPR001000">
    <property type="entry name" value="GH10_dom"/>
</dbReference>
<evidence type="ECO:0000259" key="5">
    <source>
        <dbReference type="PROSITE" id="PS51760"/>
    </source>
</evidence>
<dbReference type="PANTHER" id="PTHR31490">
    <property type="entry name" value="GLYCOSYL HYDROLASE"/>
    <property type="match status" value="1"/>
</dbReference>
<comment type="caution">
    <text evidence="6">The sequence shown here is derived from an EMBL/GenBank/DDBJ whole genome shotgun (WGS) entry which is preliminary data.</text>
</comment>
<dbReference type="OrthoDB" id="3055998at2759"/>
<dbReference type="InterPro" id="IPR044846">
    <property type="entry name" value="GH10"/>
</dbReference>
<dbReference type="Pfam" id="PF00331">
    <property type="entry name" value="Glyco_hydro_10"/>
    <property type="match status" value="1"/>
</dbReference>
<keyword evidence="7" id="KW-1185">Reference proteome</keyword>
<dbReference type="EMBL" id="AUSU01007756">
    <property type="protein sequence ID" value="EPS60186.1"/>
    <property type="molecule type" value="Genomic_DNA"/>
</dbReference>